<proteinExistence type="predicted"/>
<organism evidence="1">
    <name type="scientific">Arion vulgaris</name>
    <dbReference type="NCBI Taxonomy" id="1028688"/>
    <lineage>
        <taxon>Eukaryota</taxon>
        <taxon>Metazoa</taxon>
        <taxon>Spiralia</taxon>
        <taxon>Lophotrochozoa</taxon>
        <taxon>Mollusca</taxon>
        <taxon>Gastropoda</taxon>
        <taxon>Heterobranchia</taxon>
        <taxon>Euthyneura</taxon>
        <taxon>Panpulmonata</taxon>
        <taxon>Eupulmonata</taxon>
        <taxon>Stylommatophora</taxon>
        <taxon>Helicina</taxon>
        <taxon>Arionoidea</taxon>
        <taxon>Arionidae</taxon>
        <taxon>Arion</taxon>
    </lineage>
</organism>
<feature type="non-terminal residue" evidence="1">
    <location>
        <position position="116"/>
    </location>
</feature>
<protein>
    <submittedName>
        <fullName evidence="1">Uncharacterized protein</fullName>
    </submittedName>
</protein>
<reference evidence="1" key="1">
    <citation type="submission" date="2014-12" db="EMBL/GenBank/DDBJ databases">
        <title>Insight into the proteome of Arion vulgaris.</title>
        <authorList>
            <person name="Aradska J."/>
            <person name="Bulat T."/>
            <person name="Smidak R."/>
            <person name="Sarate P."/>
            <person name="Gangsoo J."/>
            <person name="Sialana F."/>
            <person name="Bilban M."/>
            <person name="Lubec G."/>
        </authorList>
    </citation>
    <scope>NUCLEOTIDE SEQUENCE</scope>
    <source>
        <tissue evidence="1">Skin</tissue>
    </source>
</reference>
<gene>
    <name evidence="1" type="primary">ORF7900</name>
</gene>
<dbReference type="EMBL" id="HACG01002619">
    <property type="protein sequence ID" value="CEK49484.1"/>
    <property type="molecule type" value="Transcribed_RNA"/>
</dbReference>
<feature type="non-terminal residue" evidence="1">
    <location>
        <position position="1"/>
    </location>
</feature>
<evidence type="ECO:0000313" key="1">
    <source>
        <dbReference type="EMBL" id="CEK49484.1"/>
    </source>
</evidence>
<sequence>KLVNNRITDHFTSHLLSHETEFDDYETSDKNLEILENRIKTFFTRNIESRYLSDNSELILPKLRRFKVDQDDPEVAQPKPGGRVWIRKRMCRFANNTLSVTDHDHINHHIVAELPD</sequence>
<accession>A0A0B6Y020</accession>
<name>A0A0B6Y020_9EUPU</name>
<dbReference type="AlphaFoldDB" id="A0A0B6Y020"/>